<name>A0A2V3WKH5_9BACI</name>
<dbReference type="Proteomes" id="UP000247922">
    <property type="component" value="Unassembled WGS sequence"/>
</dbReference>
<dbReference type="InterPro" id="IPR025997">
    <property type="entry name" value="SBP_2_dom"/>
</dbReference>
<evidence type="ECO:0000256" key="2">
    <source>
        <dbReference type="ARBA" id="ARBA00007639"/>
    </source>
</evidence>
<dbReference type="PANTHER" id="PTHR46847">
    <property type="entry name" value="D-ALLOSE-BINDING PERIPLASMIC PROTEIN-RELATED"/>
    <property type="match status" value="1"/>
</dbReference>
<evidence type="ECO:0000256" key="1">
    <source>
        <dbReference type="ARBA" id="ARBA00004196"/>
    </source>
</evidence>
<evidence type="ECO:0000313" key="6">
    <source>
        <dbReference type="Proteomes" id="UP000247922"/>
    </source>
</evidence>
<comment type="caution">
    <text evidence="5">The sequence shown here is derived from an EMBL/GenBank/DDBJ whole genome shotgun (WGS) entry which is preliminary data.</text>
</comment>
<keyword evidence="6" id="KW-1185">Reference proteome</keyword>
<evidence type="ECO:0000313" key="5">
    <source>
        <dbReference type="EMBL" id="PXW93178.1"/>
    </source>
</evidence>
<feature type="domain" description="Periplasmic binding protein" evidence="4">
    <location>
        <begin position="49"/>
        <end position="303"/>
    </location>
</feature>
<reference evidence="5 6" key="1">
    <citation type="submission" date="2018-05" db="EMBL/GenBank/DDBJ databases">
        <title>Genomic Encyclopedia of Type Strains, Phase IV (KMG-IV): sequencing the most valuable type-strain genomes for metagenomic binning, comparative biology and taxonomic classification.</title>
        <authorList>
            <person name="Goeker M."/>
        </authorList>
    </citation>
    <scope>NUCLEOTIDE SEQUENCE [LARGE SCALE GENOMIC DNA]</scope>
    <source>
        <strain evidence="5 6">DSM 22440</strain>
    </source>
</reference>
<gene>
    <name evidence="5" type="ORF">DES38_101264</name>
</gene>
<dbReference type="AlphaFoldDB" id="A0A2V3WKH5"/>
<evidence type="ECO:0000259" key="4">
    <source>
        <dbReference type="Pfam" id="PF13407"/>
    </source>
</evidence>
<dbReference type="RefSeq" id="WP_110250271.1">
    <property type="nucleotide sequence ID" value="NZ_QJJR01000001.1"/>
</dbReference>
<evidence type="ECO:0000256" key="3">
    <source>
        <dbReference type="ARBA" id="ARBA00022729"/>
    </source>
</evidence>
<dbReference type="Gene3D" id="3.40.50.2300">
    <property type="match status" value="2"/>
</dbReference>
<comment type="subcellular location">
    <subcellularLocation>
        <location evidence="1">Cell envelope</location>
    </subcellularLocation>
</comment>
<protein>
    <submittedName>
        <fullName evidence="5">Ribose transport system substrate-binding protein</fullName>
    </submittedName>
</protein>
<dbReference type="OrthoDB" id="6196975at2"/>
<dbReference type="Pfam" id="PF13407">
    <property type="entry name" value="Peripla_BP_4"/>
    <property type="match status" value="1"/>
</dbReference>
<dbReference type="GO" id="GO:0030246">
    <property type="term" value="F:carbohydrate binding"/>
    <property type="evidence" value="ECO:0007669"/>
    <property type="project" value="UniProtKB-ARBA"/>
</dbReference>
<comment type="similarity">
    <text evidence="2">Belongs to the bacterial solute-binding protein 2 family.</text>
</comment>
<dbReference type="SUPFAM" id="SSF53822">
    <property type="entry name" value="Periplasmic binding protein-like I"/>
    <property type="match status" value="1"/>
</dbReference>
<dbReference type="GO" id="GO:0030313">
    <property type="term" value="C:cell envelope"/>
    <property type="evidence" value="ECO:0007669"/>
    <property type="project" value="UniProtKB-SubCell"/>
</dbReference>
<accession>A0A2V3WKH5</accession>
<proteinExistence type="inferred from homology"/>
<organism evidence="5 6">
    <name type="scientific">Streptohalobacillus salinus</name>
    <dbReference type="NCBI Taxonomy" id="621096"/>
    <lineage>
        <taxon>Bacteria</taxon>
        <taxon>Bacillati</taxon>
        <taxon>Bacillota</taxon>
        <taxon>Bacilli</taxon>
        <taxon>Bacillales</taxon>
        <taxon>Bacillaceae</taxon>
        <taxon>Streptohalobacillus</taxon>
    </lineage>
</organism>
<dbReference type="PANTHER" id="PTHR46847:SF1">
    <property type="entry name" value="D-ALLOSE-BINDING PERIPLASMIC PROTEIN-RELATED"/>
    <property type="match status" value="1"/>
</dbReference>
<keyword evidence="3" id="KW-0732">Signal</keyword>
<dbReference type="EMBL" id="QJJR01000001">
    <property type="protein sequence ID" value="PXW93178.1"/>
    <property type="molecule type" value="Genomic_DNA"/>
</dbReference>
<sequence>MRKNVTALFIIGFLVILFFTVRAFVDVVKGDWQAPTQVYVEDDDTRLVLITQQINTPFFDAVARGAIEQAEMEGASLEIVGDYSQNEEAFLNHLELAIHAKVDGIIVQGKDTDRFKELTKIKAAFYSIPVITIAEDVPMEESLRRTYVGSDQEEAGRMLANALVSQVDATGSVILLMDQSHPYIQTERLIGIDSVFNKYASLDVVMVESDTSREQIKEATQRLLNLYPDVEAILPLDAAFTEPMIDEITSRMRLSDVRIYSFDDAPDIYPLFNAGKIEALIQQTPEDMGRLSVELVFKWLNGETLPLDFDGYHTPISLIKRADTDAHD</sequence>
<dbReference type="InterPro" id="IPR028082">
    <property type="entry name" value="Peripla_BP_I"/>
</dbReference>